<protein>
    <submittedName>
        <fullName evidence="1">Uncharacterized protein</fullName>
    </submittedName>
</protein>
<name>A0ABU8BCU2_9BRAD</name>
<evidence type="ECO:0000313" key="2">
    <source>
        <dbReference type="Proteomes" id="UP001364224"/>
    </source>
</evidence>
<organism evidence="1 2">
    <name type="scientific">Bradyrhizobium algeriense</name>
    <dbReference type="NCBI Taxonomy" id="634784"/>
    <lineage>
        <taxon>Bacteria</taxon>
        <taxon>Pseudomonadati</taxon>
        <taxon>Pseudomonadota</taxon>
        <taxon>Alphaproteobacteria</taxon>
        <taxon>Hyphomicrobiales</taxon>
        <taxon>Nitrobacteraceae</taxon>
        <taxon>Bradyrhizobium</taxon>
    </lineage>
</organism>
<gene>
    <name evidence="1" type="ORF">V1286_003466</name>
</gene>
<dbReference type="Proteomes" id="UP001364224">
    <property type="component" value="Unassembled WGS sequence"/>
</dbReference>
<comment type="caution">
    <text evidence="1">The sequence shown here is derived from an EMBL/GenBank/DDBJ whole genome shotgun (WGS) entry which is preliminary data.</text>
</comment>
<proteinExistence type="predicted"/>
<dbReference type="EMBL" id="JAZHRV010000001">
    <property type="protein sequence ID" value="MEH2555937.1"/>
    <property type="molecule type" value="Genomic_DNA"/>
</dbReference>
<evidence type="ECO:0000313" key="1">
    <source>
        <dbReference type="EMBL" id="MEH2555937.1"/>
    </source>
</evidence>
<dbReference type="RefSeq" id="WP_334481143.1">
    <property type="nucleotide sequence ID" value="NZ_JAZHRV010000001.1"/>
</dbReference>
<keyword evidence="2" id="KW-1185">Reference proteome</keyword>
<sequence>MNFQRILLLLVVLLAAGLAGSFYMNWKTLGQLRTVKAFVESSVFADAVVACERAPSTTPFKWTGGKQTAVIGLTSVKLNKDTIFPSYTLVADSVFCDYDPVKKKADIGSNFLERETF</sequence>
<reference evidence="1 2" key="1">
    <citation type="submission" date="2024-02" db="EMBL/GenBank/DDBJ databases">
        <title>Adaptive strategies in a cosmopolitan and abundant soil bacterium.</title>
        <authorList>
            <person name="Carini P."/>
        </authorList>
    </citation>
    <scope>NUCLEOTIDE SEQUENCE [LARGE SCALE GENOMIC DNA]</scope>
    <source>
        <strain evidence="1 2">AZCC 1608</strain>
    </source>
</reference>
<accession>A0ABU8BCU2</accession>